<reference evidence="1 2" key="1">
    <citation type="submission" date="2020-08" db="EMBL/GenBank/DDBJ databases">
        <title>Oceanospirillum sp. nov. isolated from marine sediment.</title>
        <authorList>
            <person name="Ji X."/>
        </authorList>
    </citation>
    <scope>NUCLEOTIDE SEQUENCE [LARGE SCALE GENOMIC DNA]</scope>
    <source>
        <strain evidence="1 2">D5</strain>
    </source>
</reference>
<accession>A0A839IMU2</accession>
<comment type="caution">
    <text evidence="1">The sequence shown here is derived from an EMBL/GenBank/DDBJ whole genome shotgun (WGS) entry which is preliminary data.</text>
</comment>
<organism evidence="1 2">
    <name type="scientific">Oceanospirillum sediminis</name>
    <dbReference type="NCBI Taxonomy" id="2760088"/>
    <lineage>
        <taxon>Bacteria</taxon>
        <taxon>Pseudomonadati</taxon>
        <taxon>Pseudomonadota</taxon>
        <taxon>Gammaproteobacteria</taxon>
        <taxon>Oceanospirillales</taxon>
        <taxon>Oceanospirillaceae</taxon>
        <taxon>Oceanospirillum</taxon>
    </lineage>
</organism>
<name>A0A839IMU2_9GAMM</name>
<gene>
    <name evidence="1" type="ORF">H4O21_04120</name>
</gene>
<proteinExistence type="predicted"/>
<dbReference type="AlphaFoldDB" id="A0A839IMU2"/>
<sequence length="302" mass="33827">MFISTQMKKLSGKGAYLYREFTIGSTSSFEFIFASDYQAQAIIIDKSDLSRFIQGSSVNYYAGFNNKYGITSVTLSPGKYAVAIRNTVNGDNVISYELDYSEAKIDGYEYVSTDIKEVTSVNGNGWLVQPFTVTDGYVYQVDGLSTGLKSYVIPASDIASFKARGRFNYYTDYSSGSVNGSQPGAMVLNLSAGNYALAFYNDDSDSKKLVYRFSRYKQKASSGNGSTASYADRVFNDIENNYSYYFPSSTRYGSATDGEYYYRSYTMSTGRTSFVLEWDGDLWYLIDGGEWNYWGPISNWSL</sequence>
<dbReference type="EMBL" id="JACJFM010000004">
    <property type="protein sequence ID" value="MBB1485797.1"/>
    <property type="molecule type" value="Genomic_DNA"/>
</dbReference>
<dbReference type="RefSeq" id="WP_182807587.1">
    <property type="nucleotide sequence ID" value="NZ_JACJFM010000004.1"/>
</dbReference>
<protein>
    <submittedName>
        <fullName evidence="1">Uncharacterized protein</fullName>
    </submittedName>
</protein>
<evidence type="ECO:0000313" key="1">
    <source>
        <dbReference type="EMBL" id="MBB1485797.1"/>
    </source>
</evidence>
<dbReference type="Proteomes" id="UP000565262">
    <property type="component" value="Unassembled WGS sequence"/>
</dbReference>
<keyword evidence="2" id="KW-1185">Reference proteome</keyword>
<evidence type="ECO:0000313" key="2">
    <source>
        <dbReference type="Proteomes" id="UP000565262"/>
    </source>
</evidence>